<dbReference type="InterPro" id="IPR036188">
    <property type="entry name" value="FAD/NAD-bd_sf"/>
</dbReference>
<dbReference type="EMBL" id="AMGV01000003">
    <property type="protein sequence ID" value="KEF60303.1"/>
    <property type="molecule type" value="Genomic_DNA"/>
</dbReference>
<dbReference type="SUPFAM" id="SSF51905">
    <property type="entry name" value="FAD/NAD(P)-binding domain"/>
    <property type="match status" value="1"/>
</dbReference>
<evidence type="ECO:0000256" key="6">
    <source>
        <dbReference type="ARBA" id="ARBA00023033"/>
    </source>
</evidence>
<reference evidence="8 9" key="1">
    <citation type="submission" date="2013-03" db="EMBL/GenBank/DDBJ databases">
        <title>The Genome Sequence of Exophiala aquamarina CBS 119918.</title>
        <authorList>
            <consortium name="The Broad Institute Genomics Platform"/>
            <person name="Cuomo C."/>
            <person name="de Hoog S."/>
            <person name="Gorbushina A."/>
            <person name="Walker B."/>
            <person name="Young S.K."/>
            <person name="Zeng Q."/>
            <person name="Gargeya S."/>
            <person name="Fitzgerald M."/>
            <person name="Haas B."/>
            <person name="Abouelleil A."/>
            <person name="Allen A.W."/>
            <person name="Alvarado L."/>
            <person name="Arachchi H.M."/>
            <person name="Berlin A.M."/>
            <person name="Chapman S.B."/>
            <person name="Gainer-Dewar J."/>
            <person name="Goldberg J."/>
            <person name="Griggs A."/>
            <person name="Gujja S."/>
            <person name="Hansen M."/>
            <person name="Howarth C."/>
            <person name="Imamovic A."/>
            <person name="Ireland A."/>
            <person name="Larimer J."/>
            <person name="McCowan C."/>
            <person name="Murphy C."/>
            <person name="Pearson M."/>
            <person name="Poon T.W."/>
            <person name="Priest M."/>
            <person name="Roberts A."/>
            <person name="Saif S."/>
            <person name="Shea T."/>
            <person name="Sisk P."/>
            <person name="Sykes S."/>
            <person name="Wortman J."/>
            <person name="Nusbaum C."/>
            <person name="Birren B."/>
        </authorList>
    </citation>
    <scope>NUCLEOTIDE SEQUENCE [LARGE SCALE GENOMIC DNA]</scope>
    <source>
        <strain evidence="8 9">CBS 119918</strain>
    </source>
</reference>
<keyword evidence="3" id="KW-0285">Flavoprotein</keyword>
<dbReference type="InterPro" id="IPR002938">
    <property type="entry name" value="FAD-bd"/>
</dbReference>
<sequence length="495" mass="55629">MSILNVLSSRYSELDAVQPKDTESSVKRFPPSGISVLIVGAGTSGVFAALECWRKGHEVRIIEKEPEPSQLAGDAYSIGPSAIRAFKSYPGMLETNDKVSYDPWLVYHKHTGEKMTPPISVFGESKHSDVPSRMHRHLRPRFQKMLLDHLENIGVKIEWDKHVVEYFEDIDAGKGGVLLSDNERIESNLVIAADGVGTKSYKIVTETPTPAKSSGYSLYRTAFPLKYVESDETLIKRFPEWEDGKRVLETWTGPDMHGFVWRTDERMIWSITHRNTGTAEESWSTVVNKEDVLKFTATIPDWPEERTRLIKATPEGAITDFKLVWRDPQPQWVSPGGRVVQIGDAAHTFLPSSGNGATQGIEDAISLAACLHIAGRNNIPIAVKVHNLLRCERVNCAQLMGCVAQTNRHTLDWKVVNGDKDHLKKTRRYGRWIWSHDAEMYAYENYGKALMHLTTGTPFQNTNIPPGYTCKPWTIADVLNKREAGESLLSVGDWS</sequence>
<dbReference type="Proteomes" id="UP000027920">
    <property type="component" value="Unassembled WGS sequence"/>
</dbReference>
<evidence type="ECO:0000313" key="8">
    <source>
        <dbReference type="EMBL" id="KEF60303.1"/>
    </source>
</evidence>
<dbReference type="InterPro" id="IPR050493">
    <property type="entry name" value="FAD-dep_Monooxygenase_BioMet"/>
</dbReference>
<dbReference type="Pfam" id="PF01494">
    <property type="entry name" value="FAD_binding_3"/>
    <property type="match status" value="1"/>
</dbReference>
<dbReference type="GeneID" id="25280080"/>
<gene>
    <name evidence="8" type="ORF">A1O9_05154</name>
</gene>
<dbReference type="AlphaFoldDB" id="A0A072PLW7"/>
<comment type="cofactor">
    <cofactor evidence="1">
        <name>FAD</name>
        <dbReference type="ChEBI" id="CHEBI:57692"/>
    </cofactor>
</comment>
<evidence type="ECO:0000259" key="7">
    <source>
        <dbReference type="Pfam" id="PF01494"/>
    </source>
</evidence>
<evidence type="ECO:0000256" key="2">
    <source>
        <dbReference type="ARBA" id="ARBA00007992"/>
    </source>
</evidence>
<organism evidence="8 9">
    <name type="scientific">Exophiala aquamarina CBS 119918</name>
    <dbReference type="NCBI Taxonomy" id="1182545"/>
    <lineage>
        <taxon>Eukaryota</taxon>
        <taxon>Fungi</taxon>
        <taxon>Dikarya</taxon>
        <taxon>Ascomycota</taxon>
        <taxon>Pezizomycotina</taxon>
        <taxon>Eurotiomycetes</taxon>
        <taxon>Chaetothyriomycetidae</taxon>
        <taxon>Chaetothyriales</taxon>
        <taxon>Herpotrichiellaceae</taxon>
        <taxon>Exophiala</taxon>
    </lineage>
</organism>
<dbReference type="HOGENOM" id="CLU_009665_19_1_1"/>
<dbReference type="OrthoDB" id="16820at2759"/>
<name>A0A072PLW7_9EURO</name>
<dbReference type="GO" id="GO:0004497">
    <property type="term" value="F:monooxygenase activity"/>
    <property type="evidence" value="ECO:0007669"/>
    <property type="project" value="UniProtKB-KW"/>
</dbReference>
<evidence type="ECO:0000256" key="3">
    <source>
        <dbReference type="ARBA" id="ARBA00022630"/>
    </source>
</evidence>
<dbReference type="PANTHER" id="PTHR13789:SF315">
    <property type="entry name" value="FAD-DEPENDENT MONOOXYGENASE MDPD"/>
    <property type="match status" value="1"/>
</dbReference>
<keyword evidence="4" id="KW-0274">FAD</keyword>
<keyword evidence="9" id="KW-1185">Reference proteome</keyword>
<dbReference type="PRINTS" id="PR00420">
    <property type="entry name" value="RNGMNOXGNASE"/>
</dbReference>
<comment type="similarity">
    <text evidence="2">Belongs to the paxM FAD-dependent monooxygenase family.</text>
</comment>
<evidence type="ECO:0000256" key="4">
    <source>
        <dbReference type="ARBA" id="ARBA00022827"/>
    </source>
</evidence>
<dbReference type="GO" id="GO:0071949">
    <property type="term" value="F:FAD binding"/>
    <property type="evidence" value="ECO:0007669"/>
    <property type="project" value="InterPro"/>
</dbReference>
<protein>
    <recommendedName>
        <fullName evidence="7">FAD-binding domain-containing protein</fullName>
    </recommendedName>
</protein>
<comment type="caution">
    <text evidence="8">The sequence shown here is derived from an EMBL/GenBank/DDBJ whole genome shotgun (WGS) entry which is preliminary data.</text>
</comment>
<keyword evidence="5" id="KW-0560">Oxidoreductase</keyword>
<accession>A0A072PLW7</accession>
<evidence type="ECO:0000256" key="5">
    <source>
        <dbReference type="ARBA" id="ARBA00023002"/>
    </source>
</evidence>
<proteinExistence type="inferred from homology"/>
<dbReference type="Gene3D" id="3.50.50.60">
    <property type="entry name" value="FAD/NAD(P)-binding domain"/>
    <property type="match status" value="1"/>
</dbReference>
<feature type="domain" description="FAD-binding" evidence="7">
    <location>
        <begin position="35"/>
        <end position="371"/>
    </location>
</feature>
<evidence type="ECO:0000256" key="1">
    <source>
        <dbReference type="ARBA" id="ARBA00001974"/>
    </source>
</evidence>
<evidence type="ECO:0000313" key="9">
    <source>
        <dbReference type="Proteomes" id="UP000027920"/>
    </source>
</evidence>
<dbReference type="RefSeq" id="XP_013262893.1">
    <property type="nucleotide sequence ID" value="XM_013407439.1"/>
</dbReference>
<dbReference type="STRING" id="1182545.A0A072PLW7"/>
<dbReference type="VEuPathDB" id="FungiDB:A1O9_05154"/>
<dbReference type="PANTHER" id="PTHR13789">
    <property type="entry name" value="MONOOXYGENASE"/>
    <property type="match status" value="1"/>
</dbReference>
<keyword evidence="6" id="KW-0503">Monooxygenase</keyword>